<sequence length="165" mass="18151">MADTIVTFTSRSLQEILESGGSQEWVLNRRNARNATYLVCARNANGDHAPGPEEHKSGFLLGKISGLGPGEWTPERFIIQISEYANIDVADLWTFGRNPIHYANLEDLGINLNKIDWKPVGSKPAAKRPAAPLRKVPVSIFDTAKEMIAKQLGIGVDAIEITIRT</sequence>
<keyword evidence="2" id="KW-1185">Reference proteome</keyword>
<dbReference type="KEGG" id="amuc:Pan181_34770"/>
<dbReference type="RefSeq" id="WP_145248315.1">
    <property type="nucleotide sequence ID" value="NZ_CP036278.1"/>
</dbReference>
<name>A0A518ARB9_9BACT</name>
<gene>
    <name evidence="1" type="ORF">Pan181_34770</name>
</gene>
<dbReference type="OrthoDB" id="4374615at2"/>
<proteinExistence type="predicted"/>
<organism evidence="1 2">
    <name type="scientific">Aeoliella mucimassa</name>
    <dbReference type="NCBI Taxonomy" id="2527972"/>
    <lineage>
        <taxon>Bacteria</taxon>
        <taxon>Pseudomonadati</taxon>
        <taxon>Planctomycetota</taxon>
        <taxon>Planctomycetia</taxon>
        <taxon>Pirellulales</taxon>
        <taxon>Lacipirellulaceae</taxon>
        <taxon>Aeoliella</taxon>
    </lineage>
</organism>
<accession>A0A518ARB9</accession>
<reference evidence="1 2" key="1">
    <citation type="submission" date="2019-02" db="EMBL/GenBank/DDBJ databases">
        <title>Deep-cultivation of Planctomycetes and their phenomic and genomic characterization uncovers novel biology.</title>
        <authorList>
            <person name="Wiegand S."/>
            <person name="Jogler M."/>
            <person name="Boedeker C."/>
            <person name="Pinto D."/>
            <person name="Vollmers J."/>
            <person name="Rivas-Marin E."/>
            <person name="Kohn T."/>
            <person name="Peeters S.H."/>
            <person name="Heuer A."/>
            <person name="Rast P."/>
            <person name="Oberbeckmann S."/>
            <person name="Bunk B."/>
            <person name="Jeske O."/>
            <person name="Meyerdierks A."/>
            <person name="Storesund J.E."/>
            <person name="Kallscheuer N."/>
            <person name="Luecker S."/>
            <person name="Lage O.M."/>
            <person name="Pohl T."/>
            <person name="Merkel B.J."/>
            <person name="Hornburger P."/>
            <person name="Mueller R.-W."/>
            <person name="Bruemmer F."/>
            <person name="Labrenz M."/>
            <person name="Spormann A.M."/>
            <person name="Op den Camp H."/>
            <person name="Overmann J."/>
            <person name="Amann R."/>
            <person name="Jetten M.S.M."/>
            <person name="Mascher T."/>
            <person name="Medema M.H."/>
            <person name="Devos D.P."/>
            <person name="Kaster A.-K."/>
            <person name="Ovreas L."/>
            <person name="Rohde M."/>
            <person name="Galperin M.Y."/>
            <person name="Jogler C."/>
        </authorList>
    </citation>
    <scope>NUCLEOTIDE SEQUENCE [LARGE SCALE GENOMIC DNA]</scope>
    <source>
        <strain evidence="1 2">Pan181</strain>
    </source>
</reference>
<dbReference type="Proteomes" id="UP000315750">
    <property type="component" value="Chromosome"/>
</dbReference>
<dbReference type="EMBL" id="CP036278">
    <property type="protein sequence ID" value="QDU57262.1"/>
    <property type="molecule type" value="Genomic_DNA"/>
</dbReference>
<protein>
    <submittedName>
        <fullName evidence="1">Uncharacterized protein</fullName>
    </submittedName>
</protein>
<dbReference type="AlphaFoldDB" id="A0A518ARB9"/>
<evidence type="ECO:0000313" key="1">
    <source>
        <dbReference type="EMBL" id="QDU57262.1"/>
    </source>
</evidence>
<evidence type="ECO:0000313" key="2">
    <source>
        <dbReference type="Proteomes" id="UP000315750"/>
    </source>
</evidence>